<dbReference type="PRINTS" id="PR00081">
    <property type="entry name" value="GDHRDH"/>
</dbReference>
<dbReference type="Proteomes" id="UP000246483">
    <property type="component" value="Unassembled WGS sequence"/>
</dbReference>
<dbReference type="FunFam" id="3.40.50.720:FF:000084">
    <property type="entry name" value="Short-chain dehydrogenase reductase"/>
    <property type="match status" value="1"/>
</dbReference>
<dbReference type="EMBL" id="QGUB01000001">
    <property type="protein sequence ID" value="PWW48904.1"/>
    <property type="molecule type" value="Genomic_DNA"/>
</dbReference>
<dbReference type="Pfam" id="PF00106">
    <property type="entry name" value="adh_short"/>
    <property type="match status" value="1"/>
</dbReference>
<dbReference type="PANTHER" id="PTHR43669:SF12">
    <property type="entry name" value="BLR5618 PROTEIN"/>
    <property type="match status" value="1"/>
</dbReference>
<evidence type="ECO:0000313" key="4">
    <source>
        <dbReference type="EMBL" id="PWW48904.1"/>
    </source>
</evidence>
<protein>
    <submittedName>
        <fullName evidence="4">NADP-dependent 3-hydroxy acid dehydrogenase YdfG</fullName>
    </submittedName>
</protein>
<evidence type="ECO:0000313" key="5">
    <source>
        <dbReference type="Proteomes" id="UP000246483"/>
    </source>
</evidence>
<dbReference type="PANTHER" id="PTHR43669">
    <property type="entry name" value="5-KETO-D-GLUCONATE 5-REDUCTASE"/>
    <property type="match status" value="1"/>
</dbReference>
<keyword evidence="5" id="KW-1185">Reference proteome</keyword>
<dbReference type="AlphaFoldDB" id="A0A317RFB5"/>
<dbReference type="RefSeq" id="WP_211306075.1">
    <property type="nucleotide sequence ID" value="NZ_QGUB01000001.1"/>
</dbReference>
<dbReference type="GO" id="GO:0016491">
    <property type="term" value="F:oxidoreductase activity"/>
    <property type="evidence" value="ECO:0007669"/>
    <property type="project" value="UniProtKB-KW"/>
</dbReference>
<dbReference type="CDD" id="cd05233">
    <property type="entry name" value="SDR_c"/>
    <property type="match status" value="1"/>
</dbReference>
<dbReference type="InterPro" id="IPR036291">
    <property type="entry name" value="NAD(P)-bd_dom_sf"/>
</dbReference>
<dbReference type="SUPFAM" id="SSF51735">
    <property type="entry name" value="NAD(P)-binding Rossmann-fold domains"/>
    <property type="match status" value="1"/>
</dbReference>
<dbReference type="PROSITE" id="PS00061">
    <property type="entry name" value="ADH_SHORT"/>
    <property type="match status" value="1"/>
</dbReference>
<sequence>MTGTEAAPRVALVTGAGTGIGRAAALELLAAGWSVALVGRREGLLEQVAQQSGAGARALVAPADVTDPEAVRAAFDRTVAHFGRLDLLFNNAGSGTPALPLEEVGVEQWKGVVDVNLNGMFWCLQNAFRVMQAQSPRGGRIINNGSISAHVPRPHAIAYTATKHAVAGLTKAASLEGRRHDIAVGQIDVGNARTELAERMTQGVLQANGEIASEPMIDVQIVGQSVRYMAELPLSANVLFHTVMATKMPFVGRG</sequence>
<comment type="similarity">
    <text evidence="1 3">Belongs to the short-chain dehydrogenases/reductases (SDR) family.</text>
</comment>
<dbReference type="PRINTS" id="PR00080">
    <property type="entry name" value="SDRFAMILY"/>
</dbReference>
<proteinExistence type="inferred from homology"/>
<dbReference type="InterPro" id="IPR020904">
    <property type="entry name" value="Sc_DH/Rdtase_CS"/>
</dbReference>
<keyword evidence="2" id="KW-0560">Oxidoreductase</keyword>
<accession>A0A317RFB5</accession>
<evidence type="ECO:0000256" key="2">
    <source>
        <dbReference type="ARBA" id="ARBA00023002"/>
    </source>
</evidence>
<dbReference type="Gene3D" id="3.40.50.720">
    <property type="entry name" value="NAD(P)-binding Rossmann-like Domain"/>
    <property type="match status" value="1"/>
</dbReference>
<reference evidence="4 5" key="1">
    <citation type="submission" date="2018-05" db="EMBL/GenBank/DDBJ databases">
        <title>Genomic Encyclopedia of Type Strains, Phase IV (KMG-IV): sequencing the most valuable type-strain genomes for metagenomic binning, comparative biology and taxonomic classification.</title>
        <authorList>
            <person name="Goeker M."/>
        </authorList>
    </citation>
    <scope>NUCLEOTIDE SEQUENCE [LARGE SCALE GENOMIC DNA]</scope>
    <source>
        <strain evidence="4 5">DSM 26006</strain>
    </source>
</reference>
<gene>
    <name evidence="4" type="ORF">DFR36_101415</name>
</gene>
<evidence type="ECO:0000256" key="1">
    <source>
        <dbReference type="ARBA" id="ARBA00006484"/>
    </source>
</evidence>
<evidence type="ECO:0000256" key="3">
    <source>
        <dbReference type="RuleBase" id="RU000363"/>
    </source>
</evidence>
<organism evidence="4 5">
    <name type="scientific">Melaminivora alkalimesophila</name>
    <dbReference type="NCBI Taxonomy" id="1165852"/>
    <lineage>
        <taxon>Bacteria</taxon>
        <taxon>Pseudomonadati</taxon>
        <taxon>Pseudomonadota</taxon>
        <taxon>Betaproteobacteria</taxon>
        <taxon>Burkholderiales</taxon>
        <taxon>Comamonadaceae</taxon>
        <taxon>Melaminivora</taxon>
    </lineage>
</organism>
<name>A0A317RFB5_9BURK</name>
<comment type="caution">
    <text evidence="4">The sequence shown here is derived from an EMBL/GenBank/DDBJ whole genome shotgun (WGS) entry which is preliminary data.</text>
</comment>
<dbReference type="InterPro" id="IPR002347">
    <property type="entry name" value="SDR_fam"/>
</dbReference>